<protein>
    <submittedName>
        <fullName evidence="1">Uncharacterized protein</fullName>
    </submittedName>
</protein>
<proteinExistence type="predicted"/>
<reference evidence="1" key="1">
    <citation type="journal article" date="2022" name="bioRxiv">
        <title>Sequencing and chromosome-scale assembly of the giantPleurodeles waltlgenome.</title>
        <authorList>
            <person name="Brown T."/>
            <person name="Elewa A."/>
            <person name="Iarovenko S."/>
            <person name="Subramanian E."/>
            <person name="Araus A.J."/>
            <person name="Petzold A."/>
            <person name="Susuki M."/>
            <person name="Suzuki K.-i.T."/>
            <person name="Hayashi T."/>
            <person name="Toyoda A."/>
            <person name="Oliveira C."/>
            <person name="Osipova E."/>
            <person name="Leigh N.D."/>
            <person name="Simon A."/>
            <person name="Yun M.H."/>
        </authorList>
    </citation>
    <scope>NUCLEOTIDE SEQUENCE</scope>
    <source>
        <strain evidence="1">20211129_DDA</strain>
        <tissue evidence="1">Liver</tissue>
    </source>
</reference>
<organism evidence="1 2">
    <name type="scientific">Pleurodeles waltl</name>
    <name type="common">Iberian ribbed newt</name>
    <dbReference type="NCBI Taxonomy" id="8319"/>
    <lineage>
        <taxon>Eukaryota</taxon>
        <taxon>Metazoa</taxon>
        <taxon>Chordata</taxon>
        <taxon>Craniata</taxon>
        <taxon>Vertebrata</taxon>
        <taxon>Euteleostomi</taxon>
        <taxon>Amphibia</taxon>
        <taxon>Batrachia</taxon>
        <taxon>Caudata</taxon>
        <taxon>Salamandroidea</taxon>
        <taxon>Salamandridae</taxon>
        <taxon>Pleurodelinae</taxon>
        <taxon>Pleurodeles</taxon>
    </lineage>
</organism>
<gene>
    <name evidence="1" type="ORF">NDU88_005744</name>
</gene>
<keyword evidence="2" id="KW-1185">Reference proteome</keyword>
<dbReference type="Proteomes" id="UP001066276">
    <property type="component" value="Chromosome 11"/>
</dbReference>
<dbReference type="EMBL" id="JANPWB010000015">
    <property type="protein sequence ID" value="KAJ1092634.1"/>
    <property type="molecule type" value="Genomic_DNA"/>
</dbReference>
<dbReference type="AlphaFoldDB" id="A0AAV7LNQ3"/>
<accession>A0AAV7LNQ3</accession>
<evidence type="ECO:0000313" key="2">
    <source>
        <dbReference type="Proteomes" id="UP001066276"/>
    </source>
</evidence>
<name>A0AAV7LNQ3_PLEWA</name>
<evidence type="ECO:0000313" key="1">
    <source>
        <dbReference type="EMBL" id="KAJ1092634.1"/>
    </source>
</evidence>
<sequence length="81" mass="8778">MTSGDTYDQGYQDVQQLVSAEPSTSRGAGCVDEVLDCDDGDEPEEGEIVHQKGVHKGFRDKLKANGGRSFGVFQETTRKAV</sequence>
<comment type="caution">
    <text evidence="1">The sequence shown here is derived from an EMBL/GenBank/DDBJ whole genome shotgun (WGS) entry which is preliminary data.</text>
</comment>